<comment type="catalytic activity">
    <reaction evidence="8">
        <text>L-seryl-[protein] + ATP = O-phospho-L-seryl-[protein] + ADP + H(+)</text>
        <dbReference type="Rhea" id="RHEA:17989"/>
        <dbReference type="Rhea" id="RHEA-COMP:9863"/>
        <dbReference type="Rhea" id="RHEA-COMP:11604"/>
        <dbReference type="ChEBI" id="CHEBI:15378"/>
        <dbReference type="ChEBI" id="CHEBI:29999"/>
        <dbReference type="ChEBI" id="CHEBI:30616"/>
        <dbReference type="ChEBI" id="CHEBI:83421"/>
        <dbReference type="ChEBI" id="CHEBI:456216"/>
        <dbReference type="EC" id="2.7.11.1"/>
    </reaction>
</comment>
<keyword evidence="10" id="KW-1185">Reference proteome</keyword>
<organism evidence="9 10">
    <name type="scientific">Emergomyces africanus</name>
    <dbReference type="NCBI Taxonomy" id="1955775"/>
    <lineage>
        <taxon>Eukaryota</taxon>
        <taxon>Fungi</taxon>
        <taxon>Dikarya</taxon>
        <taxon>Ascomycota</taxon>
        <taxon>Pezizomycotina</taxon>
        <taxon>Eurotiomycetes</taxon>
        <taxon>Eurotiomycetidae</taxon>
        <taxon>Onygenales</taxon>
        <taxon>Ajellomycetaceae</taxon>
        <taxon>Emergomyces</taxon>
    </lineage>
</organism>
<evidence type="ECO:0000256" key="4">
    <source>
        <dbReference type="ARBA" id="ARBA00022741"/>
    </source>
</evidence>
<evidence type="ECO:0000256" key="2">
    <source>
        <dbReference type="ARBA" id="ARBA00022527"/>
    </source>
</evidence>
<dbReference type="Gene3D" id="3.30.200.20">
    <property type="entry name" value="Phosphorylase Kinase, domain 1"/>
    <property type="match status" value="1"/>
</dbReference>
<accession>A0A1B7NKJ5</accession>
<dbReference type="GO" id="GO:0005524">
    <property type="term" value="F:ATP binding"/>
    <property type="evidence" value="ECO:0007669"/>
    <property type="project" value="UniProtKB-KW"/>
</dbReference>
<dbReference type="AlphaFoldDB" id="A0A1B7NKJ5"/>
<keyword evidence="3" id="KW-0808">Transferase</keyword>
<dbReference type="PANTHER" id="PTHR47634">
    <property type="entry name" value="PROTEIN KINASE DOMAIN-CONTAINING PROTEIN-RELATED"/>
    <property type="match status" value="1"/>
</dbReference>
<proteinExistence type="predicted"/>
<dbReference type="InterPro" id="IPR051334">
    <property type="entry name" value="SRPK"/>
</dbReference>
<dbReference type="EMBL" id="LGUA01002765">
    <property type="protein sequence ID" value="OAX77343.1"/>
    <property type="molecule type" value="Genomic_DNA"/>
</dbReference>
<protein>
    <recommendedName>
        <fullName evidence="1">non-specific serine/threonine protein kinase</fullName>
        <ecNumber evidence="1">2.7.11.1</ecNumber>
    </recommendedName>
</protein>
<evidence type="ECO:0000256" key="5">
    <source>
        <dbReference type="ARBA" id="ARBA00022777"/>
    </source>
</evidence>
<dbReference type="GO" id="GO:0050684">
    <property type="term" value="P:regulation of mRNA processing"/>
    <property type="evidence" value="ECO:0007669"/>
    <property type="project" value="TreeGrafter"/>
</dbReference>
<dbReference type="GO" id="GO:0000245">
    <property type="term" value="P:spliceosomal complex assembly"/>
    <property type="evidence" value="ECO:0007669"/>
    <property type="project" value="TreeGrafter"/>
</dbReference>
<dbReference type="STRING" id="1658172.A0A1B7NKJ5"/>
<dbReference type="Proteomes" id="UP000091918">
    <property type="component" value="Unassembled WGS sequence"/>
</dbReference>
<gene>
    <name evidence="9" type="ORF">ACJ72_08361</name>
</gene>
<evidence type="ECO:0000256" key="6">
    <source>
        <dbReference type="ARBA" id="ARBA00022840"/>
    </source>
</evidence>
<dbReference type="OrthoDB" id="4206737at2759"/>
<evidence type="ECO:0000256" key="8">
    <source>
        <dbReference type="ARBA" id="ARBA00048679"/>
    </source>
</evidence>
<comment type="catalytic activity">
    <reaction evidence="7">
        <text>L-threonyl-[protein] + ATP = O-phospho-L-threonyl-[protein] + ADP + H(+)</text>
        <dbReference type="Rhea" id="RHEA:46608"/>
        <dbReference type="Rhea" id="RHEA-COMP:11060"/>
        <dbReference type="Rhea" id="RHEA-COMP:11605"/>
        <dbReference type="ChEBI" id="CHEBI:15378"/>
        <dbReference type="ChEBI" id="CHEBI:30013"/>
        <dbReference type="ChEBI" id="CHEBI:30616"/>
        <dbReference type="ChEBI" id="CHEBI:61977"/>
        <dbReference type="ChEBI" id="CHEBI:456216"/>
        <dbReference type="EC" id="2.7.11.1"/>
    </reaction>
</comment>
<keyword evidence="6" id="KW-0067">ATP-binding</keyword>
<dbReference type="PANTHER" id="PTHR47634:SF9">
    <property type="entry name" value="PROTEIN KINASE DOMAIN-CONTAINING PROTEIN-RELATED"/>
    <property type="match status" value="1"/>
</dbReference>
<evidence type="ECO:0000256" key="3">
    <source>
        <dbReference type="ARBA" id="ARBA00022679"/>
    </source>
</evidence>
<evidence type="ECO:0000313" key="9">
    <source>
        <dbReference type="EMBL" id="OAX77343.1"/>
    </source>
</evidence>
<dbReference type="GO" id="GO:0004674">
    <property type="term" value="F:protein serine/threonine kinase activity"/>
    <property type="evidence" value="ECO:0007669"/>
    <property type="project" value="UniProtKB-KW"/>
</dbReference>
<evidence type="ECO:0000313" key="10">
    <source>
        <dbReference type="Proteomes" id="UP000091918"/>
    </source>
</evidence>
<reference evidence="9 10" key="1">
    <citation type="submission" date="2015-07" db="EMBL/GenBank/DDBJ databases">
        <title>Emmonsia species relationships and genome sequence.</title>
        <authorList>
            <person name="Cuomo C.A."/>
            <person name="Schwartz I.S."/>
            <person name="Kenyon C."/>
            <person name="de Hoog G.S."/>
            <person name="Govender N.P."/>
            <person name="Botha A."/>
            <person name="Moreno L."/>
            <person name="de Vries M."/>
            <person name="Munoz J.F."/>
            <person name="Stielow J.B."/>
        </authorList>
    </citation>
    <scope>NUCLEOTIDE SEQUENCE [LARGE SCALE GENOMIC DNA]</scope>
    <source>
        <strain evidence="9 10">CBS 136260</strain>
    </source>
</reference>
<keyword evidence="2" id="KW-0723">Serine/threonine-protein kinase</keyword>
<keyword evidence="4" id="KW-0547">Nucleotide-binding</keyword>
<evidence type="ECO:0000256" key="7">
    <source>
        <dbReference type="ARBA" id="ARBA00047899"/>
    </source>
</evidence>
<dbReference type="EC" id="2.7.11.1" evidence="1"/>
<sequence>MSSQRLLEPQIFPSTGFNLIDHLILIEEETIPNYKPYQFYPVQIGQIFRERYQVVGKIGYSVSFTVWLSRDLVQIMLIISVRMLLDFFKITKPNDEHICLIHQSLGMSLYELKLCACEKVFAKDAL</sequence>
<comment type="caution">
    <text evidence="9">The sequence shown here is derived from an EMBL/GenBank/DDBJ whole genome shotgun (WGS) entry which is preliminary data.</text>
</comment>
<keyword evidence="5" id="KW-0418">Kinase</keyword>
<name>A0A1B7NKJ5_9EURO</name>
<evidence type="ECO:0000256" key="1">
    <source>
        <dbReference type="ARBA" id="ARBA00012513"/>
    </source>
</evidence>